<comment type="pathway">
    <text evidence="3 10">Organic acid metabolism; glycolate biosynthesis; glycolate from 2-phosphoglycolate: step 1/1.</text>
</comment>
<sequence>MTDPAADNLIRRSFRAVAFDLDGTLVDSAADLMHASNALLAELGRPPVDLPAVRSFIGDGAPKLVERVLAATGGVPAPEETARCLRRFLSIYEADPSAHSALYPGVAETLESLSAAGLRLGVCTNKPMAATLRLLEDLGIAGFFAAVVGGDSYPTRKPSPEPLLGLLERLGVRPDEAAFVGDNEHDVAAARAAKVARVLLVPYGYARVPLDGLPHDGILDGFADLPRRLSC</sequence>
<dbReference type="NCBIfam" id="TIGR01449">
    <property type="entry name" value="PGP_bact"/>
    <property type="match status" value="1"/>
</dbReference>
<dbReference type="PRINTS" id="PR00413">
    <property type="entry name" value="HADHALOGNASE"/>
</dbReference>
<gene>
    <name evidence="11" type="ORF">SAMN02982917_6196</name>
</gene>
<feature type="binding site" evidence="10">
    <location>
        <position position="182"/>
    </location>
    <ligand>
        <name>Mg(2+)</name>
        <dbReference type="ChEBI" id="CHEBI:18420"/>
    </ligand>
</feature>
<dbReference type="GO" id="GO:0046295">
    <property type="term" value="P:glycolate biosynthetic process"/>
    <property type="evidence" value="ECO:0007669"/>
    <property type="project" value="UniProtKB-UniRule"/>
</dbReference>
<dbReference type="InterPro" id="IPR041492">
    <property type="entry name" value="HAD_2"/>
</dbReference>
<evidence type="ECO:0000256" key="5">
    <source>
        <dbReference type="ARBA" id="ARBA00013078"/>
    </source>
</evidence>
<evidence type="ECO:0000256" key="3">
    <source>
        <dbReference type="ARBA" id="ARBA00004818"/>
    </source>
</evidence>
<dbReference type="STRING" id="286727.SAMN02982917_6196"/>
<dbReference type="NCBIfam" id="TIGR01509">
    <property type="entry name" value="HAD-SF-IA-v3"/>
    <property type="match status" value="1"/>
</dbReference>
<evidence type="ECO:0000256" key="2">
    <source>
        <dbReference type="ARBA" id="ARBA00001946"/>
    </source>
</evidence>
<dbReference type="Gene3D" id="1.10.150.240">
    <property type="entry name" value="Putative phosphatase, domain 2"/>
    <property type="match status" value="1"/>
</dbReference>
<evidence type="ECO:0000313" key="12">
    <source>
        <dbReference type="Proteomes" id="UP000192936"/>
    </source>
</evidence>
<evidence type="ECO:0000256" key="9">
    <source>
        <dbReference type="ARBA" id="ARBA00023277"/>
    </source>
</evidence>
<dbReference type="GO" id="GO:0005975">
    <property type="term" value="P:carbohydrate metabolic process"/>
    <property type="evidence" value="ECO:0007669"/>
    <property type="project" value="InterPro"/>
</dbReference>
<dbReference type="EMBL" id="FXAK01000008">
    <property type="protein sequence ID" value="SMF87207.1"/>
    <property type="molecule type" value="Genomic_DNA"/>
</dbReference>
<dbReference type="AlphaFoldDB" id="A0A1X7HIC6"/>
<organism evidence="11 12">
    <name type="scientific">Azospirillum oryzae</name>
    <dbReference type="NCBI Taxonomy" id="286727"/>
    <lineage>
        <taxon>Bacteria</taxon>
        <taxon>Pseudomonadati</taxon>
        <taxon>Pseudomonadota</taxon>
        <taxon>Alphaproteobacteria</taxon>
        <taxon>Rhodospirillales</taxon>
        <taxon>Azospirillaceae</taxon>
        <taxon>Azospirillum</taxon>
    </lineage>
</organism>
<dbReference type="GO" id="GO:0006281">
    <property type="term" value="P:DNA repair"/>
    <property type="evidence" value="ECO:0007669"/>
    <property type="project" value="TreeGrafter"/>
</dbReference>
<dbReference type="Proteomes" id="UP000192936">
    <property type="component" value="Unassembled WGS sequence"/>
</dbReference>
<evidence type="ECO:0000256" key="6">
    <source>
        <dbReference type="ARBA" id="ARBA00022723"/>
    </source>
</evidence>
<reference evidence="11 12" key="1">
    <citation type="submission" date="2017-04" db="EMBL/GenBank/DDBJ databases">
        <authorList>
            <person name="Afonso C.L."/>
            <person name="Miller P.J."/>
            <person name="Scott M.A."/>
            <person name="Spackman E."/>
            <person name="Goraichik I."/>
            <person name="Dimitrov K.M."/>
            <person name="Suarez D.L."/>
            <person name="Swayne D.E."/>
        </authorList>
    </citation>
    <scope>NUCLEOTIDE SEQUENCE [LARGE SCALE GENOMIC DNA]</scope>
    <source>
        <strain evidence="11 12">A2P</strain>
    </source>
</reference>
<dbReference type="PANTHER" id="PTHR43434:SF1">
    <property type="entry name" value="PHOSPHOGLYCOLATE PHOSPHATASE"/>
    <property type="match status" value="1"/>
</dbReference>
<dbReference type="GO" id="GO:0005829">
    <property type="term" value="C:cytosol"/>
    <property type="evidence" value="ECO:0007669"/>
    <property type="project" value="TreeGrafter"/>
</dbReference>
<evidence type="ECO:0000256" key="10">
    <source>
        <dbReference type="HAMAP-Rule" id="MF_00495"/>
    </source>
</evidence>
<dbReference type="GO" id="GO:0008967">
    <property type="term" value="F:phosphoglycolate phosphatase activity"/>
    <property type="evidence" value="ECO:0007669"/>
    <property type="project" value="UniProtKB-UniRule"/>
</dbReference>
<comment type="catalytic activity">
    <reaction evidence="1 10">
        <text>2-phosphoglycolate + H2O = glycolate + phosphate</text>
        <dbReference type="Rhea" id="RHEA:14369"/>
        <dbReference type="ChEBI" id="CHEBI:15377"/>
        <dbReference type="ChEBI" id="CHEBI:29805"/>
        <dbReference type="ChEBI" id="CHEBI:43474"/>
        <dbReference type="ChEBI" id="CHEBI:58033"/>
        <dbReference type="EC" id="3.1.3.18"/>
    </reaction>
</comment>
<evidence type="ECO:0000313" key="11">
    <source>
        <dbReference type="EMBL" id="SMF87207.1"/>
    </source>
</evidence>
<accession>A0A1X7HIC6</accession>
<comment type="similarity">
    <text evidence="4 10">Belongs to the HAD-like hydrolase superfamily. CbbY/CbbZ/Gph/YieH family.</text>
</comment>
<dbReference type="Pfam" id="PF13419">
    <property type="entry name" value="HAD_2"/>
    <property type="match status" value="1"/>
</dbReference>
<dbReference type="SUPFAM" id="SSF56784">
    <property type="entry name" value="HAD-like"/>
    <property type="match status" value="1"/>
</dbReference>
<comment type="cofactor">
    <cofactor evidence="2 10">
        <name>Mg(2+)</name>
        <dbReference type="ChEBI" id="CHEBI:18420"/>
    </cofactor>
</comment>
<keyword evidence="8 10" id="KW-0460">Magnesium</keyword>
<proteinExistence type="inferred from homology"/>
<dbReference type="SFLD" id="SFLDG01129">
    <property type="entry name" value="C1.5:_HAD__Beta-PGM__Phosphata"/>
    <property type="match status" value="1"/>
</dbReference>
<dbReference type="SFLD" id="SFLDS00003">
    <property type="entry name" value="Haloacid_Dehalogenase"/>
    <property type="match status" value="1"/>
</dbReference>
<dbReference type="InterPro" id="IPR006439">
    <property type="entry name" value="HAD-SF_hydro_IA"/>
</dbReference>
<dbReference type="OrthoDB" id="9793014at2"/>
<keyword evidence="6 10" id="KW-0479">Metal-binding</keyword>
<feature type="binding site" evidence="10">
    <location>
        <position position="20"/>
    </location>
    <ligand>
        <name>Mg(2+)</name>
        <dbReference type="ChEBI" id="CHEBI:18420"/>
    </ligand>
</feature>
<evidence type="ECO:0000256" key="7">
    <source>
        <dbReference type="ARBA" id="ARBA00022801"/>
    </source>
</evidence>
<dbReference type="RefSeq" id="WP_085091046.1">
    <property type="nucleotide sequence ID" value="NZ_FXAK01000008.1"/>
</dbReference>
<dbReference type="NCBIfam" id="TIGR01549">
    <property type="entry name" value="HAD-SF-IA-v1"/>
    <property type="match status" value="1"/>
</dbReference>
<dbReference type="InterPro" id="IPR050155">
    <property type="entry name" value="HAD-like_hydrolase_sf"/>
</dbReference>
<dbReference type="HAMAP" id="MF_00495">
    <property type="entry name" value="GPH_hydrolase_bact"/>
    <property type="match status" value="1"/>
</dbReference>
<protein>
    <recommendedName>
        <fullName evidence="5 10">Phosphoglycolate phosphatase</fullName>
        <shortName evidence="10">PGP</shortName>
        <shortName evidence="10">PGPase</shortName>
        <ecNumber evidence="5 10">3.1.3.18</ecNumber>
    </recommendedName>
</protein>
<dbReference type="PANTHER" id="PTHR43434">
    <property type="entry name" value="PHOSPHOGLYCOLATE PHOSPHATASE"/>
    <property type="match status" value="1"/>
</dbReference>
<dbReference type="InterPro" id="IPR023214">
    <property type="entry name" value="HAD_sf"/>
</dbReference>
<dbReference type="InterPro" id="IPR037512">
    <property type="entry name" value="PGPase_prok"/>
</dbReference>
<comment type="function">
    <text evidence="10">Specifically catalyzes the dephosphorylation of 2-phosphoglycolate. Is involved in the dissimilation of the intracellular 2-phosphoglycolate formed during the DNA repair of 3'-phosphoglycolate ends, a major class of DNA lesions induced by oxidative stress.</text>
</comment>
<dbReference type="Gene3D" id="3.40.50.1000">
    <property type="entry name" value="HAD superfamily/HAD-like"/>
    <property type="match status" value="1"/>
</dbReference>
<dbReference type="InterPro" id="IPR023198">
    <property type="entry name" value="PGP-like_dom2"/>
</dbReference>
<dbReference type="GO" id="GO:0046872">
    <property type="term" value="F:metal ion binding"/>
    <property type="evidence" value="ECO:0007669"/>
    <property type="project" value="UniProtKB-KW"/>
</dbReference>
<dbReference type="UniPathway" id="UPA00865">
    <property type="reaction ID" value="UER00834"/>
</dbReference>
<feature type="active site" description="Nucleophile" evidence="10">
    <location>
        <position position="20"/>
    </location>
</feature>
<keyword evidence="7 10" id="KW-0378">Hydrolase</keyword>
<evidence type="ECO:0000256" key="1">
    <source>
        <dbReference type="ARBA" id="ARBA00000830"/>
    </source>
</evidence>
<evidence type="ECO:0000256" key="4">
    <source>
        <dbReference type="ARBA" id="ARBA00006171"/>
    </source>
</evidence>
<dbReference type="SFLD" id="SFLDG01135">
    <property type="entry name" value="C1.5.6:_HAD__Beta-PGM__Phospha"/>
    <property type="match status" value="1"/>
</dbReference>
<keyword evidence="9 10" id="KW-0119">Carbohydrate metabolism</keyword>
<dbReference type="EC" id="3.1.3.18" evidence="5 10"/>
<dbReference type="InterPro" id="IPR036412">
    <property type="entry name" value="HAD-like_sf"/>
</dbReference>
<name>A0A1X7HIC6_9PROT</name>
<evidence type="ECO:0000256" key="8">
    <source>
        <dbReference type="ARBA" id="ARBA00022842"/>
    </source>
</evidence>
<dbReference type="FunFam" id="3.40.50.1000:FF:000022">
    <property type="entry name" value="Phosphoglycolate phosphatase"/>
    <property type="match status" value="1"/>
</dbReference>
<feature type="binding site" evidence="10">
    <location>
        <position position="22"/>
    </location>
    <ligand>
        <name>Mg(2+)</name>
        <dbReference type="ChEBI" id="CHEBI:18420"/>
    </ligand>
</feature>